<evidence type="ECO:0000313" key="1">
    <source>
        <dbReference type="EMBL" id="OIJ20831.1"/>
    </source>
</evidence>
<reference evidence="2 3" key="3">
    <citation type="journal article" date="2019" name="Int. J. Syst. Evol. Microbiol.">
        <title>Anaerobacillus isosaccharinicus sp. nov., an alkaliphilic bacterium which degrades isosaccharinic acid.</title>
        <authorList>
            <person name="Bassil N.M."/>
            <person name="Lloyd J.R."/>
        </authorList>
    </citation>
    <scope>NUCLEOTIDE SEQUENCE [LARGE SCALE GENOMIC DNA]</scope>
    <source>
        <strain evidence="2 3">NB2006</strain>
    </source>
</reference>
<keyword evidence="3" id="KW-1185">Reference proteome</keyword>
<dbReference type="Proteomes" id="UP000180175">
    <property type="component" value="Chromosome"/>
</dbReference>
<proteinExistence type="predicted"/>
<dbReference type="RefSeq" id="WP_071316466.1">
    <property type="nucleotide sequence ID" value="NZ_CP063356.2"/>
</dbReference>
<organism evidence="1 3">
    <name type="scientific">Anaerobacillus isosaccharinicus</name>
    <dbReference type="NCBI Taxonomy" id="1532552"/>
    <lineage>
        <taxon>Bacteria</taxon>
        <taxon>Bacillati</taxon>
        <taxon>Bacillota</taxon>
        <taxon>Bacilli</taxon>
        <taxon>Bacillales</taxon>
        <taxon>Bacillaceae</taxon>
        <taxon>Anaerobacillus</taxon>
    </lineage>
</organism>
<protein>
    <submittedName>
        <fullName evidence="1">Uncharacterized protein</fullName>
    </submittedName>
</protein>
<reference evidence="1 3" key="1">
    <citation type="submission" date="2016-10" db="EMBL/GenBank/DDBJ databases">
        <title>Draft genome sequences of four alkaliphilic bacteria belonging to the Anaerobacillus genus.</title>
        <authorList>
            <person name="Bassil N.M."/>
            <person name="Lloyd J.R."/>
        </authorList>
    </citation>
    <scope>NUCLEOTIDE SEQUENCE [LARGE SCALE GENOMIC DNA]</scope>
    <source>
        <strain evidence="1 3">NB2006</strain>
    </source>
</reference>
<gene>
    <name evidence="2" type="ORF">AWH56_020245</name>
    <name evidence="1" type="ORF">AWH56_07070</name>
</gene>
<accession>A0A1S2M840</accession>
<name>A0A1S2M840_9BACI</name>
<evidence type="ECO:0000313" key="3">
    <source>
        <dbReference type="Proteomes" id="UP000180175"/>
    </source>
</evidence>
<sequence>MTIEAGTEYQLSECIQKNFNSAKAITVIRQTGNIIQFTLNDLNGHGSMPLQHLQYLMKKNQITKATNKRDFLNDEVEKDQIV</sequence>
<reference evidence="2" key="4">
    <citation type="submission" date="2020-10" db="EMBL/GenBank/DDBJ databases">
        <authorList>
            <person name="Bassil N.M."/>
            <person name="Lloyd J.R."/>
        </authorList>
    </citation>
    <scope>NUCLEOTIDE SEQUENCE</scope>
    <source>
        <strain evidence="2">NB2006</strain>
    </source>
</reference>
<dbReference type="KEGG" id="aia:AWH56_020245"/>
<evidence type="ECO:0000313" key="2">
    <source>
        <dbReference type="EMBL" id="QOY35020.1"/>
    </source>
</evidence>
<dbReference type="EMBL" id="LQXD01000065">
    <property type="protein sequence ID" value="OIJ20831.1"/>
    <property type="molecule type" value="Genomic_DNA"/>
</dbReference>
<reference evidence="2 3" key="2">
    <citation type="journal article" date="2017" name="Genome Announc.">
        <title>Draft Genome Sequences of Four Alkaliphilic Bacteria Belonging to the Anaerobacillus Genus.</title>
        <authorList>
            <person name="Bassil N.M."/>
            <person name="Lloyd J.R."/>
        </authorList>
    </citation>
    <scope>NUCLEOTIDE SEQUENCE [LARGE SCALE GENOMIC DNA]</scope>
    <source>
        <strain evidence="2 3">NB2006</strain>
    </source>
</reference>
<dbReference type="EMBL" id="CP063356">
    <property type="protein sequence ID" value="QOY35020.1"/>
    <property type="molecule type" value="Genomic_DNA"/>
</dbReference>
<dbReference type="OrthoDB" id="2937190at2"/>
<dbReference type="AlphaFoldDB" id="A0A1S2M840"/>